<evidence type="ECO:0000256" key="2">
    <source>
        <dbReference type="ARBA" id="ARBA00011881"/>
    </source>
</evidence>
<dbReference type="GO" id="GO:0005997">
    <property type="term" value="P:xylulose metabolic process"/>
    <property type="evidence" value="ECO:0007669"/>
    <property type="project" value="TreeGrafter"/>
</dbReference>
<dbReference type="Gene3D" id="3.40.50.720">
    <property type="entry name" value="NAD(P)-binding Rossmann-like Domain"/>
    <property type="match status" value="1"/>
</dbReference>
<evidence type="ECO:0000313" key="6">
    <source>
        <dbReference type="WBParaSite" id="SMUV_0000250701-mRNA-1"/>
    </source>
</evidence>
<comment type="subunit">
    <text evidence="2">Homotetramer.</text>
</comment>
<dbReference type="PANTHER" id="PTHR44252:SF3">
    <property type="entry name" value="D-ERYTHRULOSE REDUCTASE-RELATED"/>
    <property type="match status" value="1"/>
</dbReference>
<dbReference type="Proteomes" id="UP000046393">
    <property type="component" value="Unplaced"/>
</dbReference>
<dbReference type="PANTHER" id="PTHR44252">
    <property type="entry name" value="D-ERYTHRULOSE REDUCTASE"/>
    <property type="match status" value="1"/>
</dbReference>
<evidence type="ECO:0000256" key="1">
    <source>
        <dbReference type="ARBA" id="ARBA00006484"/>
    </source>
</evidence>
<dbReference type="WBParaSite" id="SMUV_0000250701-mRNA-1">
    <property type="protein sequence ID" value="SMUV_0000250701-mRNA-1"/>
    <property type="gene ID" value="SMUV_0000250701"/>
</dbReference>
<dbReference type="FunFam" id="3.40.50.720:FF:000214">
    <property type="entry name" value="L-xylulose reductase"/>
    <property type="match status" value="1"/>
</dbReference>
<sequence>MSEFEGRRVLVTGANRGIGKAIVIALAKLKANVVAFGRNKQQLEELSKQFPNVSTVICDVTDSAEKIKLSLKPFQPFHYLVNNAGIVILEDFVNLTEEALTKQFQVNVRGPLIISQIVVSEMIEHGIHGSIVNISSQSSMKPLQAHTAYCSTKAALDMATKVMAKELGKYSIRVNCVNPTVVMTEMGKQVWSDENKAKGVLDRIPLNKFAEEVDVVNSVIFLLSENSRMTTGSALFVDGGYVNA</sequence>
<organism evidence="5 6">
    <name type="scientific">Syphacia muris</name>
    <dbReference type="NCBI Taxonomy" id="451379"/>
    <lineage>
        <taxon>Eukaryota</taxon>
        <taxon>Metazoa</taxon>
        <taxon>Ecdysozoa</taxon>
        <taxon>Nematoda</taxon>
        <taxon>Chromadorea</taxon>
        <taxon>Rhabditida</taxon>
        <taxon>Spirurina</taxon>
        <taxon>Oxyuridomorpha</taxon>
        <taxon>Oxyuroidea</taxon>
        <taxon>Oxyuridae</taxon>
        <taxon>Syphacia</taxon>
    </lineage>
</organism>
<dbReference type="InterPro" id="IPR051737">
    <property type="entry name" value="L-xylulose/Carbonyl_redctase"/>
</dbReference>
<name>A0A0N5AE63_9BILA</name>
<dbReference type="SUPFAM" id="SSF51735">
    <property type="entry name" value="NAD(P)-binding Rossmann-fold domains"/>
    <property type="match status" value="1"/>
</dbReference>
<evidence type="ECO:0000256" key="4">
    <source>
        <dbReference type="ARBA" id="ARBA00023002"/>
    </source>
</evidence>
<dbReference type="STRING" id="451379.A0A0N5AE63"/>
<dbReference type="InterPro" id="IPR002347">
    <property type="entry name" value="SDR_fam"/>
</dbReference>
<dbReference type="InterPro" id="IPR036291">
    <property type="entry name" value="NAD(P)-bd_dom_sf"/>
</dbReference>
<protein>
    <submittedName>
        <fullName evidence="6">L-xylulose reductase</fullName>
    </submittedName>
</protein>
<keyword evidence="4" id="KW-0560">Oxidoreductase</keyword>
<keyword evidence="3" id="KW-0521">NADP</keyword>
<evidence type="ECO:0000256" key="3">
    <source>
        <dbReference type="ARBA" id="ARBA00022857"/>
    </source>
</evidence>
<dbReference type="PRINTS" id="PR00080">
    <property type="entry name" value="SDRFAMILY"/>
</dbReference>
<dbReference type="Pfam" id="PF13561">
    <property type="entry name" value="adh_short_C2"/>
    <property type="match status" value="1"/>
</dbReference>
<dbReference type="GO" id="GO:0006006">
    <property type="term" value="P:glucose metabolic process"/>
    <property type="evidence" value="ECO:0007669"/>
    <property type="project" value="TreeGrafter"/>
</dbReference>
<dbReference type="PRINTS" id="PR00081">
    <property type="entry name" value="GDHRDH"/>
</dbReference>
<dbReference type="GO" id="GO:0050038">
    <property type="term" value="F:L-xylulose reductase (NADPH) activity"/>
    <property type="evidence" value="ECO:0007669"/>
    <property type="project" value="TreeGrafter"/>
</dbReference>
<accession>A0A0N5AE63</accession>
<keyword evidence="5" id="KW-1185">Reference proteome</keyword>
<dbReference type="AlphaFoldDB" id="A0A0N5AE63"/>
<comment type="similarity">
    <text evidence="1">Belongs to the short-chain dehydrogenases/reductases (SDR) family.</text>
</comment>
<evidence type="ECO:0000313" key="5">
    <source>
        <dbReference type="Proteomes" id="UP000046393"/>
    </source>
</evidence>
<dbReference type="GO" id="GO:0004090">
    <property type="term" value="F:carbonyl reductase (NADPH) activity"/>
    <property type="evidence" value="ECO:0007669"/>
    <property type="project" value="TreeGrafter"/>
</dbReference>
<reference evidence="6" key="1">
    <citation type="submission" date="2017-02" db="UniProtKB">
        <authorList>
            <consortium name="WormBaseParasite"/>
        </authorList>
    </citation>
    <scope>IDENTIFICATION</scope>
</reference>
<proteinExistence type="inferred from homology"/>